<dbReference type="GO" id="GO:0016301">
    <property type="term" value="F:kinase activity"/>
    <property type="evidence" value="ECO:0007669"/>
    <property type="project" value="UniProtKB-KW"/>
</dbReference>
<dbReference type="InterPro" id="IPR018193">
    <property type="entry name" value="Glyc_kinase_flavodox-like_fold"/>
</dbReference>
<evidence type="ECO:0000313" key="6">
    <source>
        <dbReference type="Proteomes" id="UP001607069"/>
    </source>
</evidence>
<dbReference type="SUPFAM" id="SSF110738">
    <property type="entry name" value="Glycerate kinase I"/>
    <property type="match status" value="1"/>
</dbReference>
<dbReference type="EMBL" id="JBIHMK010000023">
    <property type="protein sequence ID" value="MFH0248342.1"/>
    <property type="molecule type" value="Genomic_DNA"/>
</dbReference>
<sequence length="382" mass="38210">METTHTETGRVLIAADKFKGSLTAAQVAEHTAAGIRRARPGVEVDALPVADGGDGTVDAAVAAGFALRQTAVTGPLGKAVTASYALRGDTAVVEMAQASGLQKMPEGVLAPLSATTYGTGEMLLAALEAGARTIVLGVGGSATTDGGAGMLTALGARFLDAGGRPLQPGGGPLRHLATADLSGLDPRLRDIEVVLASDVDNPLTGPHGAAAVYAPQKGAREADVELLDAALAHYARVLEGVLGPRAAHLAQRPGAGAAGGVGYAALAALDASFRPGIEVLLEVLGFAEALERADLVITGEGSLDSQTLRGKAPAGVAAAARRAGRPVVAVCGRLAIGEEEMRAAGIEAAYALTDLEPDPAVCMAQAGPLLERAAGRLAADRL</sequence>
<protein>
    <submittedName>
        <fullName evidence="5">Glycerate kinase</fullName>
    </submittedName>
</protein>
<keyword evidence="2 4" id="KW-0808">Transferase</keyword>
<dbReference type="NCBIfam" id="TIGR00045">
    <property type="entry name" value="glycerate kinase"/>
    <property type="match status" value="1"/>
</dbReference>
<comment type="similarity">
    <text evidence="1 4">Belongs to the glycerate kinase type-1 family.</text>
</comment>
<reference evidence="5 6" key="1">
    <citation type="submission" date="2024-10" db="EMBL/GenBank/DDBJ databases">
        <authorList>
            <person name="Cho J.-C."/>
        </authorList>
    </citation>
    <scope>NUCLEOTIDE SEQUENCE [LARGE SCALE GENOMIC DNA]</scope>
    <source>
        <strain evidence="5 6">KCTC29696</strain>
    </source>
</reference>
<gene>
    <name evidence="5" type="ORF">ACG5V6_08960</name>
</gene>
<dbReference type="InterPro" id="IPR018197">
    <property type="entry name" value="Glycerate_kinase_RE-like"/>
</dbReference>
<evidence type="ECO:0000313" key="5">
    <source>
        <dbReference type="EMBL" id="MFH0248342.1"/>
    </source>
</evidence>
<dbReference type="Proteomes" id="UP001607069">
    <property type="component" value="Unassembled WGS sequence"/>
</dbReference>
<dbReference type="PANTHER" id="PTHR21599">
    <property type="entry name" value="GLYCERATE KINASE"/>
    <property type="match status" value="1"/>
</dbReference>
<keyword evidence="3 4" id="KW-0418">Kinase</keyword>
<keyword evidence="6" id="KW-1185">Reference proteome</keyword>
<comment type="caution">
    <text evidence="5">The sequence shown here is derived from an EMBL/GenBank/DDBJ whole genome shotgun (WGS) entry which is preliminary data.</text>
</comment>
<dbReference type="PANTHER" id="PTHR21599:SF0">
    <property type="entry name" value="GLYCERATE KINASE"/>
    <property type="match status" value="1"/>
</dbReference>
<name>A0ABW7HR51_9ACTN</name>
<dbReference type="Pfam" id="PF02595">
    <property type="entry name" value="Gly_kinase"/>
    <property type="match status" value="1"/>
</dbReference>
<dbReference type="InterPro" id="IPR004381">
    <property type="entry name" value="Glycerate_kinase"/>
</dbReference>
<dbReference type="RefSeq" id="WP_279950252.1">
    <property type="nucleotide sequence ID" value="NZ_BAABEN010000021.1"/>
</dbReference>
<dbReference type="InterPro" id="IPR036129">
    <property type="entry name" value="Glycerate_kinase_sf"/>
</dbReference>
<dbReference type="PIRSF" id="PIRSF006078">
    <property type="entry name" value="GlxK"/>
    <property type="match status" value="1"/>
</dbReference>
<organism evidence="5 6">
    <name type="scientific">Streptomyces chitinivorans</name>
    <dbReference type="NCBI Taxonomy" id="1257027"/>
    <lineage>
        <taxon>Bacteria</taxon>
        <taxon>Bacillati</taxon>
        <taxon>Actinomycetota</taxon>
        <taxon>Actinomycetes</taxon>
        <taxon>Kitasatosporales</taxon>
        <taxon>Streptomycetaceae</taxon>
        <taxon>Streptomyces</taxon>
    </lineage>
</organism>
<proteinExistence type="inferred from homology"/>
<dbReference type="Gene3D" id="3.40.50.10350">
    <property type="entry name" value="Glycerate kinase, domain 1"/>
    <property type="match status" value="1"/>
</dbReference>
<dbReference type="Gene3D" id="3.90.1510.10">
    <property type="entry name" value="Glycerate kinase, domain 2"/>
    <property type="match status" value="1"/>
</dbReference>
<accession>A0ABW7HR51</accession>
<evidence type="ECO:0000256" key="4">
    <source>
        <dbReference type="PIRNR" id="PIRNR006078"/>
    </source>
</evidence>
<evidence type="ECO:0000256" key="1">
    <source>
        <dbReference type="ARBA" id="ARBA00006284"/>
    </source>
</evidence>
<evidence type="ECO:0000256" key="3">
    <source>
        <dbReference type="ARBA" id="ARBA00022777"/>
    </source>
</evidence>
<evidence type="ECO:0000256" key="2">
    <source>
        <dbReference type="ARBA" id="ARBA00022679"/>
    </source>
</evidence>